<dbReference type="Proteomes" id="UP000678393">
    <property type="component" value="Unassembled WGS sequence"/>
</dbReference>
<organism evidence="2 3">
    <name type="scientific">Candidula unifasciata</name>
    <dbReference type="NCBI Taxonomy" id="100452"/>
    <lineage>
        <taxon>Eukaryota</taxon>
        <taxon>Metazoa</taxon>
        <taxon>Spiralia</taxon>
        <taxon>Lophotrochozoa</taxon>
        <taxon>Mollusca</taxon>
        <taxon>Gastropoda</taxon>
        <taxon>Heterobranchia</taxon>
        <taxon>Euthyneura</taxon>
        <taxon>Panpulmonata</taxon>
        <taxon>Eupulmonata</taxon>
        <taxon>Stylommatophora</taxon>
        <taxon>Helicina</taxon>
        <taxon>Helicoidea</taxon>
        <taxon>Geomitridae</taxon>
        <taxon>Candidula</taxon>
    </lineage>
</organism>
<feature type="region of interest" description="Disordered" evidence="1">
    <location>
        <begin position="1"/>
        <end position="38"/>
    </location>
</feature>
<evidence type="ECO:0000313" key="2">
    <source>
        <dbReference type="EMBL" id="CAG5116872.1"/>
    </source>
</evidence>
<dbReference type="OrthoDB" id="10642741at2759"/>
<name>A0A8S3YMW9_9EUPU</name>
<feature type="compositionally biased region" description="Low complexity" evidence="1">
    <location>
        <begin position="1"/>
        <end position="18"/>
    </location>
</feature>
<feature type="non-terminal residue" evidence="2">
    <location>
        <position position="233"/>
    </location>
</feature>
<protein>
    <submittedName>
        <fullName evidence="2">Uncharacterized protein</fullName>
    </submittedName>
</protein>
<evidence type="ECO:0000256" key="1">
    <source>
        <dbReference type="SAM" id="MobiDB-lite"/>
    </source>
</evidence>
<reference evidence="2" key="1">
    <citation type="submission" date="2021-04" db="EMBL/GenBank/DDBJ databases">
        <authorList>
            <consortium name="Molecular Ecology Group"/>
        </authorList>
    </citation>
    <scope>NUCLEOTIDE SEQUENCE</scope>
</reference>
<gene>
    <name evidence="2" type="ORF">CUNI_LOCUS2430</name>
</gene>
<dbReference type="AlphaFoldDB" id="A0A8S3YMW9"/>
<proteinExistence type="predicted"/>
<evidence type="ECO:0000313" key="3">
    <source>
        <dbReference type="Proteomes" id="UP000678393"/>
    </source>
</evidence>
<accession>A0A8S3YMW9</accession>
<dbReference type="EMBL" id="CAJHNH020000313">
    <property type="protein sequence ID" value="CAG5116872.1"/>
    <property type="molecule type" value="Genomic_DNA"/>
</dbReference>
<sequence length="233" mass="26472">MNTSAASSITSSKKNINTDSSSKHKEEQMDASETVLKKEDIEDDDVVIMKEEKLEPEKRQTLKNISKTIDDAKDIVRLTDTEINILTQELQNMKESLSESVLQSLHFLLENPNCMLSMPVDIKGVERMIDSVLASLPIAEMLDLTKEEFETFDDKLHFIERANQSVSKLFLDCHSRLKEFKQSLISETEDVDKEIKEYECSKPEPDQNCVMIDSDDDDVTILSPPVNSNQPGQ</sequence>
<keyword evidence="3" id="KW-1185">Reference proteome</keyword>
<comment type="caution">
    <text evidence="2">The sequence shown here is derived from an EMBL/GenBank/DDBJ whole genome shotgun (WGS) entry which is preliminary data.</text>
</comment>